<dbReference type="EMBL" id="CP039966">
    <property type="protein sequence ID" value="QCO58135.1"/>
    <property type="molecule type" value="Genomic_DNA"/>
</dbReference>
<protein>
    <submittedName>
        <fullName evidence="3">VPLPA-CTERM sorting domain-containing protein</fullName>
    </submittedName>
</protein>
<keyword evidence="4" id="KW-1185">Reference proteome</keyword>
<evidence type="ECO:0000256" key="2">
    <source>
        <dbReference type="SAM" id="SignalP"/>
    </source>
</evidence>
<accession>A0A4P8EMS4</accession>
<keyword evidence="1" id="KW-1133">Transmembrane helix</keyword>
<feature type="transmembrane region" description="Helical" evidence="1">
    <location>
        <begin position="179"/>
        <end position="198"/>
    </location>
</feature>
<dbReference type="AlphaFoldDB" id="A0A4P8EMS4"/>
<dbReference type="NCBIfam" id="TIGR03370">
    <property type="entry name" value="VPLPA-CTERM"/>
    <property type="match status" value="1"/>
</dbReference>
<dbReference type="KEGG" id="pseb:EOK75_20480"/>
<evidence type="ECO:0000313" key="4">
    <source>
        <dbReference type="Proteomes" id="UP000298631"/>
    </source>
</evidence>
<keyword evidence="1" id="KW-0472">Membrane</keyword>
<keyword evidence="2" id="KW-0732">Signal</keyword>
<feature type="signal peptide" evidence="2">
    <location>
        <begin position="1"/>
        <end position="50"/>
    </location>
</feature>
<name>A0A4P8EMS4_9RHOB</name>
<evidence type="ECO:0000313" key="3">
    <source>
        <dbReference type="EMBL" id="QCO58135.1"/>
    </source>
</evidence>
<sequence length="204" mass="21738">MLKIKHCSHMCDLRACLSILFLVGVRRMLTKIKTTLAAVALFAMPMMASAATVNLVDGGTNTIQLGDNYEYLTTVTTPGAGFREFTLTSSSEIALASSFVALEFTGVFNNLKYFIVTAAGQIDATAEVASGPVRSYSLDTIFDSVNGYTQTMKVTWDSVNVKLGSTTAQFNIQAVPSEVPVPAAGLLLISALGGVAALRRRRKA</sequence>
<feature type="chain" id="PRO_5020318972" evidence="2">
    <location>
        <begin position="51"/>
        <end position="204"/>
    </location>
</feature>
<evidence type="ECO:0000256" key="1">
    <source>
        <dbReference type="SAM" id="Phobius"/>
    </source>
</evidence>
<organism evidence="3 4">
    <name type="scientific">Pseudorhodobacter turbinis</name>
    <dbReference type="NCBI Taxonomy" id="2500533"/>
    <lineage>
        <taxon>Bacteria</taxon>
        <taxon>Pseudomonadati</taxon>
        <taxon>Pseudomonadota</taxon>
        <taxon>Alphaproteobacteria</taxon>
        <taxon>Rhodobacterales</taxon>
        <taxon>Paracoccaceae</taxon>
        <taxon>Pseudorhodobacter</taxon>
    </lineage>
</organism>
<dbReference type="InterPro" id="IPR022472">
    <property type="entry name" value="VPLPA-CTERM"/>
</dbReference>
<keyword evidence="1" id="KW-0812">Transmembrane</keyword>
<geneLocation type="plasmid" evidence="3 4">
    <name>unnamed2</name>
</geneLocation>
<gene>
    <name evidence="3" type="ORF">EOK75_20480</name>
</gene>
<dbReference type="Proteomes" id="UP000298631">
    <property type="component" value="Plasmid unnamed2"/>
</dbReference>
<proteinExistence type="predicted"/>
<reference evidence="3 4" key="1">
    <citation type="submission" date="2019-05" db="EMBL/GenBank/DDBJ databases">
        <title>Pseudorhodobacter turbinis sp. nov., isolated from the gut of the Korean turban shell.</title>
        <authorList>
            <person name="Jeong Y.-S."/>
            <person name="Kang W.-R."/>
            <person name="Bae J.-W."/>
        </authorList>
    </citation>
    <scope>NUCLEOTIDE SEQUENCE [LARGE SCALE GENOMIC DNA]</scope>
    <source>
        <strain evidence="3 4">S12M18</strain>
        <plasmid evidence="3 4">unnamed2</plasmid>
    </source>
</reference>
<keyword evidence="3" id="KW-0614">Plasmid</keyword>